<organism evidence="1 2">
    <name type="scientific">Holothuria leucospilota</name>
    <name type="common">Black long sea cucumber</name>
    <name type="synonym">Mertensiothuria leucospilota</name>
    <dbReference type="NCBI Taxonomy" id="206669"/>
    <lineage>
        <taxon>Eukaryota</taxon>
        <taxon>Metazoa</taxon>
        <taxon>Echinodermata</taxon>
        <taxon>Eleutherozoa</taxon>
        <taxon>Echinozoa</taxon>
        <taxon>Holothuroidea</taxon>
        <taxon>Aspidochirotacea</taxon>
        <taxon>Aspidochirotida</taxon>
        <taxon>Holothuriidae</taxon>
        <taxon>Holothuria</taxon>
    </lineage>
</organism>
<accession>A0A9Q0YNH7</accession>
<proteinExistence type="predicted"/>
<protein>
    <recommendedName>
        <fullName evidence="3">Sulfotransferase family protein</fullName>
    </recommendedName>
</protein>
<keyword evidence="2" id="KW-1185">Reference proteome</keyword>
<evidence type="ECO:0000313" key="2">
    <source>
        <dbReference type="Proteomes" id="UP001152320"/>
    </source>
</evidence>
<dbReference type="OrthoDB" id="416710at2759"/>
<evidence type="ECO:0008006" key="3">
    <source>
        <dbReference type="Google" id="ProtNLM"/>
    </source>
</evidence>
<comment type="caution">
    <text evidence="1">The sequence shown here is derived from an EMBL/GenBank/DDBJ whole genome shotgun (WGS) entry which is preliminary data.</text>
</comment>
<dbReference type="Proteomes" id="UP001152320">
    <property type="component" value="Chromosome 17"/>
</dbReference>
<sequence length="204" mass="24148">MPDHKKRFVFVKDQSYAIANHLESLPNVLSHHTFLIRHPLEMYMSCQESARKRLNFDGVPWEEFRLDREAPFLPSRDYYKIYYELWKQLSRETESEAIILDSHDFCSQLYRNGLRSWGSLLKKSYLEWDGSDNVIQHWKGSADFVYLETQTSLFQVASKSSRFRPPPGPRGTPFNLELKPTPELTEYVEGAMPFCGKMYEKWLH</sequence>
<name>A0A9Q0YNH7_HOLLE</name>
<dbReference type="EMBL" id="JAIZAY010000017">
    <property type="protein sequence ID" value="KAJ8025688.1"/>
    <property type="molecule type" value="Genomic_DNA"/>
</dbReference>
<evidence type="ECO:0000313" key="1">
    <source>
        <dbReference type="EMBL" id="KAJ8025688.1"/>
    </source>
</evidence>
<dbReference type="PANTHER" id="PTHR48312:SF1">
    <property type="entry name" value="SULFOTRANSFERASE"/>
    <property type="match status" value="1"/>
</dbReference>
<reference evidence="1" key="1">
    <citation type="submission" date="2021-10" db="EMBL/GenBank/DDBJ databases">
        <title>Tropical sea cucumber genome reveals ecological adaptation and Cuvierian tubules defense mechanism.</title>
        <authorList>
            <person name="Chen T."/>
        </authorList>
    </citation>
    <scope>NUCLEOTIDE SEQUENCE</scope>
    <source>
        <strain evidence="1">Nanhai2018</strain>
        <tissue evidence="1">Muscle</tissue>
    </source>
</reference>
<dbReference type="PANTHER" id="PTHR48312">
    <property type="match status" value="1"/>
</dbReference>
<gene>
    <name evidence="1" type="ORF">HOLleu_33310</name>
</gene>
<dbReference type="AlphaFoldDB" id="A0A9Q0YNH7"/>